<dbReference type="InterPro" id="IPR010334">
    <property type="entry name" value="Dcp1"/>
</dbReference>
<dbReference type="Pfam" id="PF06058">
    <property type="entry name" value="DCP1"/>
    <property type="match status" value="1"/>
</dbReference>
<dbReference type="GO" id="GO:0006397">
    <property type="term" value="P:mRNA processing"/>
    <property type="evidence" value="ECO:0007669"/>
    <property type="project" value="UniProtKB-KW"/>
</dbReference>
<keyword evidence="3" id="KW-0963">Cytoplasm</keyword>
<dbReference type="PANTHER" id="PTHR16290">
    <property type="entry name" value="TRANSCRIPTION FACTOR SMIF DECAPPING ENZYME DCP1"/>
    <property type="match status" value="1"/>
</dbReference>
<comment type="similarity">
    <text evidence="2">Belongs to the DCP1 family.</text>
</comment>
<keyword evidence="7" id="KW-1185">Reference proteome</keyword>
<evidence type="ECO:0000256" key="3">
    <source>
        <dbReference type="ARBA" id="ARBA00022490"/>
    </source>
</evidence>
<dbReference type="OrthoDB" id="440673at2759"/>
<dbReference type="CDD" id="cd09804">
    <property type="entry name" value="Dcp1"/>
    <property type="match status" value="1"/>
</dbReference>
<gene>
    <name evidence="6" type="ORF">TSOC_007716</name>
</gene>
<keyword evidence="4" id="KW-0507">mRNA processing</keyword>
<protein>
    <submittedName>
        <fullName evidence="6">mRNA-decapping enzyme-like protein</fullName>
    </submittedName>
</protein>
<dbReference type="GO" id="GO:0000932">
    <property type="term" value="C:P-body"/>
    <property type="evidence" value="ECO:0007669"/>
    <property type="project" value="TreeGrafter"/>
</dbReference>
<evidence type="ECO:0000313" key="6">
    <source>
        <dbReference type="EMBL" id="PNH05971.1"/>
    </source>
</evidence>
<dbReference type="InterPro" id="IPR011993">
    <property type="entry name" value="PH-like_dom_sf"/>
</dbReference>
<feature type="compositionally biased region" description="Pro residues" evidence="5">
    <location>
        <begin position="296"/>
        <end position="316"/>
    </location>
</feature>
<evidence type="ECO:0000256" key="2">
    <source>
        <dbReference type="ARBA" id="ARBA00008778"/>
    </source>
</evidence>
<dbReference type="GO" id="GO:0031087">
    <property type="term" value="P:deadenylation-independent decapping of nuclear-transcribed mRNA"/>
    <property type="evidence" value="ECO:0007669"/>
    <property type="project" value="TreeGrafter"/>
</dbReference>
<feature type="region of interest" description="Disordered" evidence="5">
    <location>
        <begin position="219"/>
        <end position="379"/>
    </location>
</feature>
<dbReference type="PANTHER" id="PTHR16290:SF0">
    <property type="entry name" value="DECAPPING PROTEIN 1, ISOFORM A"/>
    <property type="match status" value="1"/>
</dbReference>
<dbReference type="Proteomes" id="UP000236333">
    <property type="component" value="Unassembled WGS sequence"/>
</dbReference>
<feature type="compositionally biased region" description="Pro residues" evidence="5">
    <location>
        <begin position="332"/>
        <end position="356"/>
    </location>
</feature>
<feature type="compositionally biased region" description="Low complexity" evidence="5">
    <location>
        <begin position="357"/>
        <end position="367"/>
    </location>
</feature>
<feature type="compositionally biased region" description="Low complexity" evidence="5">
    <location>
        <begin position="245"/>
        <end position="263"/>
    </location>
</feature>
<dbReference type="EMBL" id="PGGS01000268">
    <property type="protein sequence ID" value="PNH05971.1"/>
    <property type="molecule type" value="Genomic_DNA"/>
</dbReference>
<dbReference type="Gene3D" id="2.30.29.30">
    <property type="entry name" value="Pleckstrin-homology domain (PH domain)/Phosphotyrosine-binding domain (PTB)"/>
    <property type="match status" value="1"/>
</dbReference>
<comment type="subcellular location">
    <subcellularLocation>
        <location evidence="1">Cytoplasm</location>
    </subcellularLocation>
</comment>
<feature type="compositionally biased region" description="Polar residues" evidence="5">
    <location>
        <begin position="219"/>
        <end position="233"/>
    </location>
</feature>
<dbReference type="AlphaFoldDB" id="A0A2J8A0B7"/>
<name>A0A2J8A0B7_9CHLO</name>
<dbReference type="GO" id="GO:0008047">
    <property type="term" value="F:enzyme activator activity"/>
    <property type="evidence" value="ECO:0007669"/>
    <property type="project" value="InterPro"/>
</dbReference>
<evidence type="ECO:0000313" key="7">
    <source>
        <dbReference type="Proteomes" id="UP000236333"/>
    </source>
</evidence>
<evidence type="ECO:0000256" key="4">
    <source>
        <dbReference type="ARBA" id="ARBA00022664"/>
    </source>
</evidence>
<proteinExistence type="inferred from homology"/>
<feature type="compositionally biased region" description="Low complexity" evidence="5">
    <location>
        <begin position="278"/>
        <end position="295"/>
    </location>
</feature>
<dbReference type="GO" id="GO:0000290">
    <property type="term" value="P:deadenylation-dependent decapping of nuclear-transcribed mRNA"/>
    <property type="evidence" value="ECO:0007669"/>
    <property type="project" value="InterPro"/>
</dbReference>
<dbReference type="SUPFAM" id="SSF50729">
    <property type="entry name" value="PH domain-like"/>
    <property type="match status" value="1"/>
</dbReference>
<evidence type="ECO:0000256" key="1">
    <source>
        <dbReference type="ARBA" id="ARBA00004496"/>
    </source>
</evidence>
<reference evidence="6 7" key="1">
    <citation type="journal article" date="2017" name="Mol. Biol. Evol.">
        <title>The 4-celled Tetrabaena socialis nuclear genome reveals the essential components for genetic control of cell number at the origin of multicellularity in the volvocine lineage.</title>
        <authorList>
            <person name="Featherston J."/>
            <person name="Arakaki Y."/>
            <person name="Hanschen E.R."/>
            <person name="Ferris P.J."/>
            <person name="Michod R.E."/>
            <person name="Olson B.J.S.C."/>
            <person name="Nozaki H."/>
            <person name="Durand P.M."/>
        </authorList>
    </citation>
    <scope>NUCLEOTIDE SEQUENCE [LARGE SCALE GENOMIC DNA]</scope>
    <source>
        <strain evidence="6 7">NIES-571</strain>
    </source>
</reference>
<feature type="region of interest" description="Disordered" evidence="5">
    <location>
        <begin position="130"/>
        <end position="179"/>
    </location>
</feature>
<sequence length="411" mass="43874">MAALQAGSPGVVAGDVLATLRRFDGDVEEVLASSGHVSLYNMSVDAQQWQRKNVEGSLFLIKRRSAPRFRMMVLNKMSTENYVEDIHGGLDFELNPPYLMYTHGNSEIMGVWFYEQEDMTRIEEVLKRIKQHSQAPVPPASPAARPAAPVRSAGGNGDDDAFWDKGTTPASAAAAQQRLQQQQQQQQLLLAAQQRQVPNAGPAEASSNLANLLRNAQLKQQHQQVVDPSQAQMTGGPLPPSFFAQQHQQPQHQHQQHQHQQQPLQRPFIQAPPPTPAAAPLAAASPHAKHAGAYPPAQPQSPMPPPQPLLAPPAPPAGGALAKLFANAHKAAPPPPAAVLQPPPPVQAPAPPPPALAPQLPAAAAAAAPPPPAASNGIPDEERVRRLLGRMATNEALLKLLAVEMRAVGLL</sequence>
<organism evidence="6 7">
    <name type="scientific">Tetrabaena socialis</name>
    <dbReference type="NCBI Taxonomy" id="47790"/>
    <lineage>
        <taxon>Eukaryota</taxon>
        <taxon>Viridiplantae</taxon>
        <taxon>Chlorophyta</taxon>
        <taxon>core chlorophytes</taxon>
        <taxon>Chlorophyceae</taxon>
        <taxon>CS clade</taxon>
        <taxon>Chlamydomonadales</taxon>
        <taxon>Tetrabaenaceae</taxon>
        <taxon>Tetrabaena</taxon>
    </lineage>
</organism>
<feature type="compositionally biased region" description="Low complexity" evidence="5">
    <location>
        <begin position="142"/>
        <end position="153"/>
    </location>
</feature>
<dbReference type="GO" id="GO:0003729">
    <property type="term" value="F:mRNA binding"/>
    <property type="evidence" value="ECO:0007669"/>
    <property type="project" value="TreeGrafter"/>
</dbReference>
<evidence type="ECO:0000256" key="5">
    <source>
        <dbReference type="SAM" id="MobiDB-lite"/>
    </source>
</evidence>
<accession>A0A2J8A0B7</accession>
<comment type="caution">
    <text evidence="6">The sequence shown here is derived from an EMBL/GenBank/DDBJ whole genome shotgun (WGS) entry which is preliminary data.</text>
</comment>